<keyword evidence="3" id="KW-1185">Reference proteome</keyword>
<protein>
    <submittedName>
        <fullName evidence="2">Uncharacterized protein</fullName>
    </submittedName>
</protein>
<organism evidence="2 3">
    <name type="scientific">Grus japonensis</name>
    <name type="common">Japanese crane</name>
    <name type="synonym">Red-crowned crane</name>
    <dbReference type="NCBI Taxonomy" id="30415"/>
    <lineage>
        <taxon>Eukaryota</taxon>
        <taxon>Metazoa</taxon>
        <taxon>Chordata</taxon>
        <taxon>Craniata</taxon>
        <taxon>Vertebrata</taxon>
        <taxon>Euteleostomi</taxon>
        <taxon>Archelosauria</taxon>
        <taxon>Archosauria</taxon>
        <taxon>Dinosauria</taxon>
        <taxon>Saurischia</taxon>
        <taxon>Theropoda</taxon>
        <taxon>Coelurosauria</taxon>
        <taxon>Aves</taxon>
        <taxon>Neognathae</taxon>
        <taxon>Neoaves</taxon>
        <taxon>Gruiformes</taxon>
        <taxon>Gruidae</taxon>
        <taxon>Grus</taxon>
    </lineage>
</organism>
<dbReference type="AlphaFoldDB" id="A0ABC9YDI2"/>
<feature type="region of interest" description="Disordered" evidence="1">
    <location>
        <begin position="1"/>
        <end position="40"/>
    </location>
</feature>
<dbReference type="Proteomes" id="UP001623348">
    <property type="component" value="Unassembled WGS sequence"/>
</dbReference>
<proteinExistence type="predicted"/>
<sequence length="40" mass="4156">MAPIAASRQQFGKRVPAPAPLPRGWGLLPSPGEVHAGSFC</sequence>
<reference evidence="2 3" key="1">
    <citation type="submission" date="2024-06" db="EMBL/GenBank/DDBJ databases">
        <title>The draft genome of Grus japonensis, version 3.</title>
        <authorList>
            <person name="Nabeshima K."/>
            <person name="Suzuki S."/>
            <person name="Onuma M."/>
        </authorList>
    </citation>
    <scope>NUCLEOTIDE SEQUENCE [LARGE SCALE GENOMIC DNA]</scope>
    <source>
        <strain evidence="2 3">451A</strain>
    </source>
</reference>
<evidence type="ECO:0000256" key="1">
    <source>
        <dbReference type="SAM" id="MobiDB-lite"/>
    </source>
</evidence>
<gene>
    <name evidence="2" type="ORF">GRJ2_003201600</name>
</gene>
<dbReference type="EMBL" id="BAAFJT010000214">
    <property type="protein sequence ID" value="GAB0207360.1"/>
    <property type="molecule type" value="Genomic_DNA"/>
</dbReference>
<accession>A0ABC9YDI2</accession>
<evidence type="ECO:0000313" key="2">
    <source>
        <dbReference type="EMBL" id="GAB0207360.1"/>
    </source>
</evidence>
<name>A0ABC9YDI2_GRUJA</name>
<comment type="caution">
    <text evidence="2">The sequence shown here is derived from an EMBL/GenBank/DDBJ whole genome shotgun (WGS) entry which is preliminary data.</text>
</comment>
<evidence type="ECO:0000313" key="3">
    <source>
        <dbReference type="Proteomes" id="UP001623348"/>
    </source>
</evidence>